<accession>A0A1Q8Q3E4</accession>
<dbReference type="Gene3D" id="3.20.20.370">
    <property type="entry name" value="Glycoside hydrolase/deacetylase"/>
    <property type="match status" value="1"/>
</dbReference>
<organism evidence="2 3">
    <name type="scientific">Domibacillus antri</name>
    <dbReference type="NCBI Taxonomy" id="1714264"/>
    <lineage>
        <taxon>Bacteria</taxon>
        <taxon>Bacillati</taxon>
        <taxon>Bacillota</taxon>
        <taxon>Bacilli</taxon>
        <taxon>Bacillales</taxon>
        <taxon>Bacillaceae</taxon>
        <taxon>Domibacillus</taxon>
    </lineage>
</organism>
<dbReference type="GO" id="GO:0016810">
    <property type="term" value="F:hydrolase activity, acting on carbon-nitrogen (but not peptide) bonds"/>
    <property type="evidence" value="ECO:0007669"/>
    <property type="project" value="InterPro"/>
</dbReference>
<protein>
    <submittedName>
        <fullName evidence="2">Polysaccharide deacetylase</fullName>
    </submittedName>
</protein>
<dbReference type="Proteomes" id="UP000185568">
    <property type="component" value="Unassembled WGS sequence"/>
</dbReference>
<keyword evidence="3" id="KW-1185">Reference proteome</keyword>
<sequence>MNHNRFDFSPIVTRKPVKLPDGARVALWVIPNLEHFHFDQPSTSIYGGTAGLKPDILNYSWRDYGVRVGVWRMIEIMKKYNIRGTAALNSEVCAGYPEIIEAGQELGWEWMGHGSTNSRLITNMDEAEEHRLIKDVLDTIQASTGTRPKGWLSPALTETVHTPDLLREEGIEYLADWVNDDQPYAMKVRNGDSLYSIPYSIEINDITSFLSFGHTPEQFYQMIIDQFDVLYAEGETNARVMSICLHPFLIGHPFRSKYLEKAFSYITAHEGVWLATGNEIITHFKTAHQEEIYNQITN</sequence>
<dbReference type="InterPro" id="IPR011330">
    <property type="entry name" value="Glyco_hydro/deAcase_b/a-brl"/>
</dbReference>
<reference evidence="2 3" key="1">
    <citation type="submission" date="2016-12" db="EMBL/GenBank/DDBJ databases">
        <title>Domibacillus antri genome sequencing.</title>
        <authorList>
            <person name="Verma A."/>
            <person name="Krishnamurthi S."/>
        </authorList>
    </citation>
    <scope>NUCLEOTIDE SEQUENCE [LARGE SCALE GENOMIC DNA]</scope>
    <source>
        <strain evidence="2 3">XD80</strain>
    </source>
</reference>
<comment type="caution">
    <text evidence="2">The sequence shown here is derived from an EMBL/GenBank/DDBJ whole genome shotgun (WGS) entry which is preliminary data.</text>
</comment>
<dbReference type="EMBL" id="MSDU01000031">
    <property type="protein sequence ID" value="OLN21801.1"/>
    <property type="molecule type" value="Genomic_DNA"/>
</dbReference>
<dbReference type="AlphaFoldDB" id="A0A1Q8Q3E4"/>
<evidence type="ECO:0000313" key="3">
    <source>
        <dbReference type="Proteomes" id="UP000185568"/>
    </source>
</evidence>
<dbReference type="Pfam" id="PF01522">
    <property type="entry name" value="Polysacc_deac_1"/>
    <property type="match status" value="1"/>
</dbReference>
<name>A0A1Q8Q3E4_9BACI</name>
<dbReference type="OrthoDB" id="258610at2"/>
<dbReference type="SUPFAM" id="SSF88713">
    <property type="entry name" value="Glycoside hydrolase/deacetylase"/>
    <property type="match status" value="1"/>
</dbReference>
<dbReference type="STRING" id="1714264.BTO30_13170"/>
<gene>
    <name evidence="2" type="ORF">BTO30_13170</name>
</gene>
<evidence type="ECO:0000259" key="1">
    <source>
        <dbReference type="PROSITE" id="PS51677"/>
    </source>
</evidence>
<dbReference type="PANTHER" id="PTHR43123">
    <property type="entry name" value="POLYSACCHARIDE DEACETYLASE-RELATED"/>
    <property type="match status" value="1"/>
</dbReference>
<dbReference type="RefSeq" id="WP_075399184.1">
    <property type="nucleotide sequence ID" value="NZ_MSDU01000031.1"/>
</dbReference>
<dbReference type="InterPro" id="IPR002509">
    <property type="entry name" value="NODB_dom"/>
</dbReference>
<evidence type="ECO:0000313" key="2">
    <source>
        <dbReference type="EMBL" id="OLN21801.1"/>
    </source>
</evidence>
<dbReference type="PROSITE" id="PS51677">
    <property type="entry name" value="NODB"/>
    <property type="match status" value="1"/>
</dbReference>
<feature type="domain" description="NodB homology" evidence="1">
    <location>
        <begin position="56"/>
        <end position="275"/>
    </location>
</feature>
<dbReference type="CDD" id="cd10979">
    <property type="entry name" value="CE4_PuuE_like"/>
    <property type="match status" value="1"/>
</dbReference>
<dbReference type="GO" id="GO:0005975">
    <property type="term" value="P:carbohydrate metabolic process"/>
    <property type="evidence" value="ECO:0007669"/>
    <property type="project" value="InterPro"/>
</dbReference>
<proteinExistence type="predicted"/>
<dbReference type="PANTHER" id="PTHR43123:SF4">
    <property type="entry name" value="POLYSACCHARIDE DEACETYLASE"/>
    <property type="match status" value="1"/>
</dbReference>